<gene>
    <name evidence="1" type="ORF">MRB53_025003</name>
</gene>
<organism evidence="1 2">
    <name type="scientific">Persea americana</name>
    <name type="common">Avocado</name>
    <dbReference type="NCBI Taxonomy" id="3435"/>
    <lineage>
        <taxon>Eukaryota</taxon>
        <taxon>Viridiplantae</taxon>
        <taxon>Streptophyta</taxon>
        <taxon>Embryophyta</taxon>
        <taxon>Tracheophyta</taxon>
        <taxon>Spermatophyta</taxon>
        <taxon>Magnoliopsida</taxon>
        <taxon>Magnoliidae</taxon>
        <taxon>Laurales</taxon>
        <taxon>Lauraceae</taxon>
        <taxon>Persea</taxon>
    </lineage>
</organism>
<evidence type="ECO:0000313" key="2">
    <source>
        <dbReference type="Proteomes" id="UP001234297"/>
    </source>
</evidence>
<keyword evidence="2" id="KW-1185">Reference proteome</keyword>
<dbReference type="EMBL" id="CM056815">
    <property type="protein sequence ID" value="KAJ8631680.1"/>
    <property type="molecule type" value="Genomic_DNA"/>
</dbReference>
<dbReference type="Proteomes" id="UP001234297">
    <property type="component" value="Chromosome 7"/>
</dbReference>
<reference evidence="1 2" key="1">
    <citation type="journal article" date="2022" name="Hortic Res">
        <title>A haplotype resolved chromosomal level avocado genome allows analysis of novel avocado genes.</title>
        <authorList>
            <person name="Nath O."/>
            <person name="Fletcher S.J."/>
            <person name="Hayward A."/>
            <person name="Shaw L.M."/>
            <person name="Masouleh A.K."/>
            <person name="Furtado A."/>
            <person name="Henry R.J."/>
            <person name="Mitter N."/>
        </authorList>
    </citation>
    <scope>NUCLEOTIDE SEQUENCE [LARGE SCALE GENOMIC DNA]</scope>
    <source>
        <strain evidence="2">cv. Hass</strain>
    </source>
</reference>
<name>A0ACC2LE10_PERAE</name>
<evidence type="ECO:0000313" key="1">
    <source>
        <dbReference type="EMBL" id="KAJ8631680.1"/>
    </source>
</evidence>
<sequence length="991" mass="108457">MQIPHHFKISNFSRQRYATLASIQRSRSHQAPIPSTCLTGGPTATSSPSDRPTNNYKVCPPPSSRRFKDSVIFKAQLIQLKRSWMEEDAAHPAVLTDGDMVCETSSRIEIKRPHECVEDSTNEESLPNKKQALEELNSDSIPEASDVNVSTVENASICQAVSSQPTDCSSRSSRSETTSISCGDMPSISAGNSSTASSGSKEPSREGLSIDLSTSQRPTGIRKLKIIFGKSKGLGNSISVSTGQKTITESDNGPSVKDPKMSIAGAGRSNGNKKVNFSADPSTAAQVGISGAGTFRLCCPKEKMELKMSKKVVPNEFPSNVKRLLSTGLLEGVHVKYISWVHKKDLRGIIKDCGYLCGCPSCNFSKVLNAFEFEKHAGCFTKHPNNHIFLENGKTIYGLVQEVKSSPCNMLEEVIRTLLGGPISEKHLQVWKESFQASRYEIKLISGNDEASQHCPLQLQKENNSIVCSPKLASEECLAPDSSSPVRALHVELKNPMIQNKLVEQKLVARSTSADSLPGPRTVASNPIVQRKSITAGGSKKRDNDLHRLVFMPNGLPDGTLLAYYIKGQRLLEGYKKGNGIFCSCCDNEVSPSQFEAHAGWATRRQPYRHIYTSNGLSLHDLSISLSNGQSLDTGDNDDLCTVCGDGGELVLCDRCPRAFHTVCLELQCVPEADWQCPYCKDFSGPGRKTTLGETAPSALRPIFLRLKRVVKAPTTEIGGCVVCRAHDFSVLKFDERTVMLCDQCEKEFHVGCLRDSGLCDLKKLPKGKWFCSADCSGIHTSIQKLIFNGSEMVPTSLSSVIKRKLEDKGLTNEAGDDVQWQLLSGKIGHSGNKPLLSKAAAIFRDCFDPIVANSGRDLIPAMVYGRNLAGQEFGGMYCAVLTINSVVVSAGILRIFGEEVAEIPLVATSKESQGKGYFQVLFSCIERLLCQLNVENLVLPAAEEAESIWTNKFGFNRMTDERLQKYRRNLQIMVFQGTSMLEKAVPQFCD</sequence>
<comment type="caution">
    <text evidence="1">The sequence shown here is derived from an EMBL/GenBank/DDBJ whole genome shotgun (WGS) entry which is preliminary data.</text>
</comment>
<proteinExistence type="predicted"/>
<accession>A0ACC2LE10</accession>
<protein>
    <submittedName>
        <fullName evidence="1">Uncharacterized protein</fullName>
    </submittedName>
</protein>